<reference evidence="1" key="1">
    <citation type="submission" date="2021-03" db="EMBL/GenBank/DDBJ databases">
        <title>Genomic Encyclopedia of Type Strains, Phase IV (KMG-IV): sequencing the most valuable type-strain genomes for metagenomic binning, comparative biology and taxonomic classification.</title>
        <authorList>
            <person name="Goeker M."/>
        </authorList>
    </citation>
    <scope>NUCLEOTIDE SEQUENCE</scope>
    <source>
        <strain evidence="1">DSM 18131</strain>
    </source>
</reference>
<proteinExistence type="predicted"/>
<organism evidence="1 2">
    <name type="scientific">Ensifer adhaerens</name>
    <name type="common">Sinorhizobium morelense</name>
    <dbReference type="NCBI Taxonomy" id="106592"/>
    <lineage>
        <taxon>Bacteria</taxon>
        <taxon>Pseudomonadati</taxon>
        <taxon>Pseudomonadota</taxon>
        <taxon>Alphaproteobacteria</taxon>
        <taxon>Hyphomicrobiales</taxon>
        <taxon>Rhizobiaceae</taxon>
        <taxon>Sinorhizobium/Ensifer group</taxon>
        <taxon>Ensifer</taxon>
    </lineage>
</organism>
<accession>A0ACC5T454</accession>
<dbReference type="EMBL" id="JAGGJR010000013">
    <property type="protein sequence ID" value="MBP1875860.1"/>
    <property type="molecule type" value="Genomic_DNA"/>
</dbReference>
<dbReference type="Proteomes" id="UP000823773">
    <property type="component" value="Unassembled WGS sequence"/>
</dbReference>
<evidence type="ECO:0000313" key="2">
    <source>
        <dbReference type="Proteomes" id="UP000823773"/>
    </source>
</evidence>
<sequence length="38" mass="4123">MHINGKASSDPVLHGISSLAADIRWQPVLDDQSFIVGF</sequence>
<gene>
    <name evidence="1" type="ORF">J2Z19_005608</name>
</gene>
<keyword evidence="2" id="KW-1185">Reference proteome</keyword>
<protein>
    <submittedName>
        <fullName evidence="1">Uncharacterized protein</fullName>
    </submittedName>
</protein>
<name>A0ACC5T454_ENSAD</name>
<comment type="caution">
    <text evidence="1">The sequence shown here is derived from an EMBL/GenBank/DDBJ whole genome shotgun (WGS) entry which is preliminary data.</text>
</comment>
<evidence type="ECO:0000313" key="1">
    <source>
        <dbReference type="EMBL" id="MBP1875860.1"/>
    </source>
</evidence>